<proteinExistence type="predicted"/>
<accession>A0A9D3M1K3</accession>
<name>A0A9D3M1K3_ANGAN</name>
<dbReference type="Proteomes" id="UP001044222">
    <property type="component" value="Chromosome 12"/>
</dbReference>
<keyword evidence="2" id="KW-1185">Reference proteome</keyword>
<comment type="caution">
    <text evidence="1">The sequence shown here is derived from an EMBL/GenBank/DDBJ whole genome shotgun (WGS) entry which is preliminary data.</text>
</comment>
<organism evidence="1 2">
    <name type="scientific">Anguilla anguilla</name>
    <name type="common">European freshwater eel</name>
    <name type="synonym">Muraena anguilla</name>
    <dbReference type="NCBI Taxonomy" id="7936"/>
    <lineage>
        <taxon>Eukaryota</taxon>
        <taxon>Metazoa</taxon>
        <taxon>Chordata</taxon>
        <taxon>Craniata</taxon>
        <taxon>Vertebrata</taxon>
        <taxon>Euteleostomi</taxon>
        <taxon>Actinopterygii</taxon>
        <taxon>Neopterygii</taxon>
        <taxon>Teleostei</taxon>
        <taxon>Anguilliformes</taxon>
        <taxon>Anguillidae</taxon>
        <taxon>Anguilla</taxon>
    </lineage>
</organism>
<reference evidence="1" key="1">
    <citation type="submission" date="2021-01" db="EMBL/GenBank/DDBJ databases">
        <title>A chromosome-scale assembly of European eel, Anguilla anguilla.</title>
        <authorList>
            <person name="Henkel C."/>
            <person name="Jong-Raadsen S.A."/>
            <person name="Dufour S."/>
            <person name="Weltzien F.-A."/>
            <person name="Palstra A.P."/>
            <person name="Pelster B."/>
            <person name="Spaink H.P."/>
            <person name="Van Den Thillart G.E."/>
            <person name="Jansen H."/>
            <person name="Zahm M."/>
            <person name="Klopp C."/>
            <person name="Cedric C."/>
            <person name="Louis A."/>
            <person name="Berthelot C."/>
            <person name="Parey E."/>
            <person name="Roest Crollius H."/>
            <person name="Montfort J."/>
            <person name="Robinson-Rechavi M."/>
            <person name="Bucao C."/>
            <person name="Bouchez O."/>
            <person name="Gislard M."/>
            <person name="Lluch J."/>
            <person name="Milhes M."/>
            <person name="Lampietro C."/>
            <person name="Lopez Roques C."/>
            <person name="Donnadieu C."/>
            <person name="Braasch I."/>
            <person name="Desvignes T."/>
            <person name="Postlethwait J."/>
            <person name="Bobe J."/>
            <person name="Guiguen Y."/>
            <person name="Dirks R."/>
        </authorList>
    </citation>
    <scope>NUCLEOTIDE SEQUENCE</scope>
    <source>
        <strain evidence="1">Tag_6206</strain>
        <tissue evidence="1">Liver</tissue>
    </source>
</reference>
<dbReference type="AlphaFoldDB" id="A0A9D3M1K3"/>
<gene>
    <name evidence="1" type="ORF">ANANG_G00228670</name>
</gene>
<protein>
    <submittedName>
        <fullName evidence="1">Uncharacterized protein</fullName>
    </submittedName>
</protein>
<dbReference type="EMBL" id="JAFIRN010000012">
    <property type="protein sequence ID" value="KAG5838908.1"/>
    <property type="molecule type" value="Genomic_DNA"/>
</dbReference>
<evidence type="ECO:0000313" key="1">
    <source>
        <dbReference type="EMBL" id="KAG5838908.1"/>
    </source>
</evidence>
<sequence length="74" mass="7766">MGAREERVFLNVTALACRCTTEASLRVHRDTHQLSSGLGNFKETGTGKGGKSAVSRCQVLPALMVCAATASPES</sequence>
<evidence type="ECO:0000313" key="2">
    <source>
        <dbReference type="Proteomes" id="UP001044222"/>
    </source>
</evidence>